<evidence type="ECO:0000313" key="3">
    <source>
        <dbReference type="EMBL" id="GMK58408.1"/>
    </source>
</evidence>
<keyword evidence="2" id="KW-0472">Membrane</keyword>
<evidence type="ECO:0000313" key="4">
    <source>
        <dbReference type="Proteomes" id="UP001222932"/>
    </source>
</evidence>
<proteinExistence type="predicted"/>
<keyword evidence="2" id="KW-0812">Transmembrane</keyword>
<feature type="transmembrane region" description="Helical" evidence="2">
    <location>
        <begin position="47"/>
        <end position="68"/>
    </location>
</feature>
<name>A0AAD3TWZ7_9TREE</name>
<feature type="compositionally biased region" description="Polar residues" evidence="1">
    <location>
        <begin position="354"/>
        <end position="368"/>
    </location>
</feature>
<evidence type="ECO:0000256" key="1">
    <source>
        <dbReference type="SAM" id="MobiDB-lite"/>
    </source>
</evidence>
<organism evidence="3 4">
    <name type="scientific">Cutaneotrichosporon spelunceum</name>
    <dbReference type="NCBI Taxonomy" id="1672016"/>
    <lineage>
        <taxon>Eukaryota</taxon>
        <taxon>Fungi</taxon>
        <taxon>Dikarya</taxon>
        <taxon>Basidiomycota</taxon>
        <taxon>Agaricomycotina</taxon>
        <taxon>Tremellomycetes</taxon>
        <taxon>Trichosporonales</taxon>
        <taxon>Trichosporonaceae</taxon>
        <taxon>Cutaneotrichosporon</taxon>
    </lineage>
</organism>
<feature type="transmembrane region" description="Helical" evidence="2">
    <location>
        <begin position="89"/>
        <end position="108"/>
    </location>
</feature>
<feature type="region of interest" description="Disordered" evidence="1">
    <location>
        <begin position="287"/>
        <end position="368"/>
    </location>
</feature>
<feature type="region of interest" description="Disordered" evidence="1">
    <location>
        <begin position="238"/>
        <end position="270"/>
    </location>
</feature>
<evidence type="ECO:0000256" key="2">
    <source>
        <dbReference type="SAM" id="Phobius"/>
    </source>
</evidence>
<reference evidence="3" key="1">
    <citation type="journal article" date="2023" name="BMC Genomics">
        <title>Chromosome-level genome assemblies of Cutaneotrichosporon spp. (Trichosporonales, Basidiomycota) reveal imbalanced evolution between nucleotide sequences and chromosome synteny.</title>
        <authorList>
            <person name="Kobayashi Y."/>
            <person name="Kayamori A."/>
            <person name="Aoki K."/>
            <person name="Shiwa Y."/>
            <person name="Matsutani M."/>
            <person name="Fujita N."/>
            <person name="Sugita T."/>
            <person name="Iwasaki W."/>
            <person name="Tanaka N."/>
            <person name="Takashima M."/>
        </authorList>
    </citation>
    <scope>NUCLEOTIDE SEQUENCE</scope>
    <source>
        <strain evidence="3">HIS016</strain>
    </source>
</reference>
<reference evidence="3" key="2">
    <citation type="submission" date="2023-06" db="EMBL/GenBank/DDBJ databases">
        <authorList>
            <person name="Kobayashi Y."/>
            <person name="Kayamori A."/>
            <person name="Aoki K."/>
            <person name="Shiwa Y."/>
            <person name="Fujita N."/>
            <person name="Sugita T."/>
            <person name="Iwasaki W."/>
            <person name="Tanaka N."/>
            <person name="Takashima M."/>
        </authorList>
    </citation>
    <scope>NUCLEOTIDE SEQUENCE</scope>
    <source>
        <strain evidence="3">HIS016</strain>
    </source>
</reference>
<keyword evidence="2" id="KW-1133">Transmembrane helix</keyword>
<feature type="region of interest" description="Disordered" evidence="1">
    <location>
        <begin position="170"/>
        <end position="197"/>
    </location>
</feature>
<protein>
    <submittedName>
        <fullName evidence="3">Uncharacterized protein</fullName>
    </submittedName>
</protein>
<comment type="caution">
    <text evidence="3">The sequence shown here is derived from an EMBL/GenBank/DDBJ whole genome shotgun (WGS) entry which is preliminary data.</text>
</comment>
<sequence>MRASTAHSALHLLASLAALGAIGCNGYMLHHVQRGFASNSSPDYNHYRWRALLISAEAVCAAAALYALGHTIVRRINAYSPLVSVRVDVIMLLLLGSGAAAIGVLLFVSRVPGHDAFLYSVDHCTGLGKKRCGVHFAGGGALVLAALLLLLNAAFEAIYASRQPGGWGESMHELSSELGSDAPPKMKKSKSLSISAPLTGPKDSIDAPLMPPAPCATLPPLSYNAHGMELDQLGVVDSRPIQTPAPPSPARPESGLGPRFPKSKSTGSVGTVTSLATTPLFGLAPAYIPGQRTNSPSQRGTFGKANTNPYSTASSATPYADSSEESRYHTPVSPGSSASLVSPRENPYRDNAENPYTNEENPYWNTNSLQLPSVERPKLSLEQLDRKRTLFTNGML</sequence>
<feature type="transmembrane region" description="Helical" evidence="2">
    <location>
        <begin position="136"/>
        <end position="155"/>
    </location>
</feature>
<keyword evidence="4" id="KW-1185">Reference proteome</keyword>
<dbReference type="PROSITE" id="PS51257">
    <property type="entry name" value="PROKAR_LIPOPROTEIN"/>
    <property type="match status" value="1"/>
</dbReference>
<dbReference type="EMBL" id="BTCM01000005">
    <property type="protein sequence ID" value="GMK58408.1"/>
    <property type="molecule type" value="Genomic_DNA"/>
</dbReference>
<accession>A0AAD3TWZ7</accession>
<dbReference type="AlphaFoldDB" id="A0AAD3TWZ7"/>
<dbReference type="Proteomes" id="UP001222932">
    <property type="component" value="Unassembled WGS sequence"/>
</dbReference>
<feature type="compositionally biased region" description="Polar residues" evidence="1">
    <location>
        <begin position="291"/>
        <end position="317"/>
    </location>
</feature>
<gene>
    <name evidence="3" type="ORF">CspeluHIS016_0504400</name>
</gene>